<reference evidence="4 5" key="1">
    <citation type="submission" date="2020-09" db="EMBL/GenBank/DDBJ databases">
        <title>Investigation of environmental microbe.</title>
        <authorList>
            <person name="Ou Y."/>
            <person name="Kang Q."/>
        </authorList>
    </citation>
    <scope>NUCLEOTIDE SEQUENCE [LARGE SCALE GENOMIC DNA]</scope>
    <source>
        <strain evidence="4 5">KJZ-9</strain>
    </source>
</reference>
<evidence type="ECO:0000313" key="5">
    <source>
        <dbReference type="Proteomes" id="UP000516421"/>
    </source>
</evidence>
<accession>A0A7H2BHE4</accession>
<evidence type="ECO:0000256" key="1">
    <source>
        <dbReference type="SAM" id="MobiDB-lite"/>
    </source>
</evidence>
<keyword evidence="5" id="KW-1185">Reference proteome</keyword>
<dbReference type="InterPro" id="IPR011050">
    <property type="entry name" value="Pectin_lyase_fold/virulence"/>
</dbReference>
<name>A0A7H2BHE4_9MICC</name>
<dbReference type="Pfam" id="PF13229">
    <property type="entry name" value="Beta_helix"/>
    <property type="match status" value="1"/>
</dbReference>
<dbReference type="EMBL" id="CP061538">
    <property type="protein sequence ID" value="QNV39090.1"/>
    <property type="molecule type" value="Genomic_DNA"/>
</dbReference>
<sequence>MVTRAQFLGGTALGVLAASMTATSASADSSDRMLIATDEGINPGDDAVNNKINKLIDRLAGDGGGAIIFPPGIYNVDSDGIQLKNQVSIMGLGEATQFRPVGEWKELAGVFRIGSHSSPSSDPVYRTGIHNLSIKTGEDSMAHTDAIPNTVGILFNTSNGDKPADPDAAHRISGITLWDLDMGIILKGKDDQGCTVSDIRGRRFLRTALQVGEIGAEGGADNQFSMIDFSSANLSRLDCATIEIYTSNCSFSQVKSWYSKRTMSFDEAVKAGSGYYVKGTRNTFSQCDAQDNGGHGFVLEYPNNTLMNCVSDSNGYAENVSGKANPSEAHGFHILSGAHGTQLIGCQSFNRTKDKPGQKIGFWIDNSNTQVTLIGSAADNTEAAAQTGSLNQSQKTVLNTDDKK</sequence>
<feature type="signal peptide" evidence="2">
    <location>
        <begin position="1"/>
        <end position="27"/>
    </location>
</feature>
<dbReference type="Proteomes" id="UP000516421">
    <property type="component" value="Chromosome"/>
</dbReference>
<evidence type="ECO:0000259" key="3">
    <source>
        <dbReference type="Pfam" id="PF13229"/>
    </source>
</evidence>
<gene>
    <name evidence="4" type="ORF">IDM48_06580</name>
</gene>
<evidence type="ECO:0000256" key="2">
    <source>
        <dbReference type="SAM" id="SignalP"/>
    </source>
</evidence>
<dbReference type="RefSeq" id="WP_190616603.1">
    <property type="nucleotide sequence ID" value="NZ_CP061538.1"/>
</dbReference>
<dbReference type="SUPFAM" id="SSF51126">
    <property type="entry name" value="Pectin lyase-like"/>
    <property type="match status" value="1"/>
</dbReference>
<evidence type="ECO:0000313" key="4">
    <source>
        <dbReference type="EMBL" id="QNV39090.1"/>
    </source>
</evidence>
<proteinExistence type="predicted"/>
<dbReference type="KEGG" id="rama:IDM48_06580"/>
<dbReference type="PROSITE" id="PS51318">
    <property type="entry name" value="TAT"/>
    <property type="match status" value="1"/>
</dbReference>
<protein>
    <recommendedName>
        <fullName evidence="3">Right handed beta helix domain-containing protein</fullName>
    </recommendedName>
</protein>
<feature type="chain" id="PRO_5028901789" description="Right handed beta helix domain-containing protein" evidence="2">
    <location>
        <begin position="28"/>
        <end position="404"/>
    </location>
</feature>
<dbReference type="Gene3D" id="2.160.20.10">
    <property type="entry name" value="Single-stranded right-handed beta-helix, Pectin lyase-like"/>
    <property type="match status" value="1"/>
</dbReference>
<keyword evidence="2" id="KW-0732">Signal</keyword>
<feature type="domain" description="Right handed beta helix" evidence="3">
    <location>
        <begin position="184"/>
        <end position="376"/>
    </location>
</feature>
<organism evidence="4 5">
    <name type="scientific">Rothia amarae</name>
    <dbReference type="NCBI Taxonomy" id="169480"/>
    <lineage>
        <taxon>Bacteria</taxon>
        <taxon>Bacillati</taxon>
        <taxon>Actinomycetota</taxon>
        <taxon>Actinomycetes</taxon>
        <taxon>Micrococcales</taxon>
        <taxon>Micrococcaceae</taxon>
        <taxon>Rothia</taxon>
    </lineage>
</organism>
<dbReference type="InterPro" id="IPR012334">
    <property type="entry name" value="Pectin_lyas_fold"/>
</dbReference>
<feature type="region of interest" description="Disordered" evidence="1">
    <location>
        <begin position="385"/>
        <end position="404"/>
    </location>
</feature>
<dbReference type="InterPro" id="IPR039448">
    <property type="entry name" value="Beta_helix"/>
</dbReference>
<dbReference type="AlphaFoldDB" id="A0A7H2BHE4"/>
<dbReference type="InterPro" id="IPR006311">
    <property type="entry name" value="TAT_signal"/>
</dbReference>